<name>A0A5N6R3G1_9ROSI</name>
<dbReference type="EMBL" id="CM017325">
    <property type="protein sequence ID" value="KAE8055472.1"/>
    <property type="molecule type" value="Genomic_DNA"/>
</dbReference>
<gene>
    <name evidence="2" type="ORF">FH972_012312</name>
    <name evidence="3" type="ORF">FH972_012313</name>
</gene>
<feature type="region of interest" description="Disordered" evidence="1">
    <location>
        <begin position="1"/>
        <end position="26"/>
    </location>
</feature>
<evidence type="ECO:0000313" key="3">
    <source>
        <dbReference type="EMBL" id="KAE8055473.1"/>
    </source>
</evidence>
<evidence type="ECO:0000313" key="4">
    <source>
        <dbReference type="Proteomes" id="UP000327013"/>
    </source>
</evidence>
<dbReference type="SUPFAM" id="SSF48403">
    <property type="entry name" value="Ankyrin repeat"/>
    <property type="match status" value="1"/>
</dbReference>
<keyword evidence="4" id="KW-1185">Reference proteome</keyword>
<protein>
    <submittedName>
        <fullName evidence="2">Uncharacterized protein</fullName>
    </submittedName>
</protein>
<dbReference type="InterPro" id="IPR036770">
    <property type="entry name" value="Ankyrin_rpt-contain_sf"/>
</dbReference>
<organism evidence="2 4">
    <name type="scientific">Carpinus fangiana</name>
    <dbReference type="NCBI Taxonomy" id="176857"/>
    <lineage>
        <taxon>Eukaryota</taxon>
        <taxon>Viridiplantae</taxon>
        <taxon>Streptophyta</taxon>
        <taxon>Embryophyta</taxon>
        <taxon>Tracheophyta</taxon>
        <taxon>Spermatophyta</taxon>
        <taxon>Magnoliopsida</taxon>
        <taxon>eudicotyledons</taxon>
        <taxon>Gunneridae</taxon>
        <taxon>Pentapetalae</taxon>
        <taxon>rosids</taxon>
        <taxon>fabids</taxon>
        <taxon>Fagales</taxon>
        <taxon>Betulaceae</taxon>
        <taxon>Carpinus</taxon>
    </lineage>
</organism>
<sequence>MDQNVENPAEHGMNQNPENALQQGINHNLRDAIATPPGSIDTLAYSVGHKDHEIVRWLTKFPLDINIENRRGLTAFDILEMETDLVNQEPMRRMLRPARMRRGLRRPLAAYFRSAV</sequence>
<evidence type="ECO:0000256" key="1">
    <source>
        <dbReference type="SAM" id="MobiDB-lite"/>
    </source>
</evidence>
<evidence type="ECO:0000313" key="2">
    <source>
        <dbReference type="EMBL" id="KAE8055472.1"/>
    </source>
</evidence>
<dbReference type="Proteomes" id="UP000327013">
    <property type="component" value="Chromosome 5"/>
</dbReference>
<dbReference type="AlphaFoldDB" id="A0A5N6R3G1"/>
<feature type="compositionally biased region" description="Polar residues" evidence="1">
    <location>
        <begin position="13"/>
        <end position="26"/>
    </location>
</feature>
<dbReference type="EMBL" id="CM017325">
    <property type="protein sequence ID" value="KAE8055473.1"/>
    <property type="molecule type" value="Genomic_DNA"/>
</dbReference>
<accession>A0A5N6R3G1</accession>
<proteinExistence type="predicted"/>
<reference evidence="2 4" key="1">
    <citation type="submission" date="2019-06" db="EMBL/GenBank/DDBJ databases">
        <title>A chromosomal-level reference genome of Carpinus fangiana (Coryloideae, Betulaceae).</title>
        <authorList>
            <person name="Yang X."/>
            <person name="Wang Z."/>
            <person name="Zhang L."/>
            <person name="Hao G."/>
            <person name="Liu J."/>
            <person name="Yang Y."/>
        </authorList>
    </citation>
    <scope>NUCLEOTIDE SEQUENCE [LARGE SCALE GENOMIC DNA]</scope>
    <source>
        <strain evidence="2">Cfa_2016G</strain>
        <tissue evidence="2">Leaf</tissue>
    </source>
</reference>